<protein>
    <submittedName>
        <fullName evidence="1">CLUMA_CG019529, isoform A</fullName>
    </submittedName>
</protein>
<keyword evidence="2" id="KW-1185">Reference proteome</keyword>
<accession>A0A1J1J276</accession>
<sequence length="24" mass="2846">MFQQTSTWFEAVPIKAELTMMKDI</sequence>
<organism evidence="1 2">
    <name type="scientific">Clunio marinus</name>
    <dbReference type="NCBI Taxonomy" id="568069"/>
    <lineage>
        <taxon>Eukaryota</taxon>
        <taxon>Metazoa</taxon>
        <taxon>Ecdysozoa</taxon>
        <taxon>Arthropoda</taxon>
        <taxon>Hexapoda</taxon>
        <taxon>Insecta</taxon>
        <taxon>Pterygota</taxon>
        <taxon>Neoptera</taxon>
        <taxon>Endopterygota</taxon>
        <taxon>Diptera</taxon>
        <taxon>Nematocera</taxon>
        <taxon>Chironomoidea</taxon>
        <taxon>Chironomidae</taxon>
        <taxon>Clunio</taxon>
    </lineage>
</organism>
<dbReference type="Proteomes" id="UP000183832">
    <property type="component" value="Unassembled WGS sequence"/>
</dbReference>
<gene>
    <name evidence="1" type="ORF">CLUMA_CG019529</name>
</gene>
<reference evidence="1 2" key="1">
    <citation type="submission" date="2015-04" db="EMBL/GenBank/DDBJ databases">
        <authorList>
            <person name="Syromyatnikov M.Y."/>
            <person name="Popov V.N."/>
        </authorList>
    </citation>
    <scope>NUCLEOTIDE SEQUENCE [LARGE SCALE GENOMIC DNA]</scope>
</reference>
<proteinExistence type="predicted"/>
<dbReference type="EMBL" id="CVRI01000067">
    <property type="protein sequence ID" value="CRL06635.1"/>
    <property type="molecule type" value="Genomic_DNA"/>
</dbReference>
<name>A0A1J1J276_9DIPT</name>
<dbReference type="AlphaFoldDB" id="A0A1J1J276"/>
<evidence type="ECO:0000313" key="2">
    <source>
        <dbReference type="Proteomes" id="UP000183832"/>
    </source>
</evidence>
<evidence type="ECO:0000313" key="1">
    <source>
        <dbReference type="EMBL" id="CRL06635.1"/>
    </source>
</evidence>